<feature type="chain" id="PRO_5045669510" description="Kazal-like domain-containing protein" evidence="1">
    <location>
        <begin position="20"/>
        <end position="217"/>
    </location>
</feature>
<dbReference type="SMART" id="SM00280">
    <property type="entry name" value="KAZAL"/>
    <property type="match status" value="4"/>
</dbReference>
<keyword evidence="1" id="KW-0732">Signal</keyword>
<name>A0ABN8HZ53_9NEOP</name>
<dbReference type="PANTHER" id="PTHR21131">
    <property type="entry name" value="SERINE-TYPE ENDOPEPTIDASE INHIBITOR"/>
    <property type="match status" value="1"/>
</dbReference>
<feature type="domain" description="Kazal-like" evidence="2">
    <location>
        <begin position="58"/>
        <end position="115"/>
    </location>
</feature>
<evidence type="ECO:0000313" key="3">
    <source>
        <dbReference type="EMBL" id="CAH2044138.1"/>
    </source>
</evidence>
<feature type="non-terminal residue" evidence="3">
    <location>
        <position position="217"/>
    </location>
</feature>
<organism evidence="3 4">
    <name type="scientific">Iphiclides podalirius</name>
    <name type="common">scarce swallowtail</name>
    <dbReference type="NCBI Taxonomy" id="110791"/>
    <lineage>
        <taxon>Eukaryota</taxon>
        <taxon>Metazoa</taxon>
        <taxon>Ecdysozoa</taxon>
        <taxon>Arthropoda</taxon>
        <taxon>Hexapoda</taxon>
        <taxon>Insecta</taxon>
        <taxon>Pterygota</taxon>
        <taxon>Neoptera</taxon>
        <taxon>Endopterygota</taxon>
        <taxon>Lepidoptera</taxon>
        <taxon>Glossata</taxon>
        <taxon>Ditrysia</taxon>
        <taxon>Papilionoidea</taxon>
        <taxon>Papilionidae</taxon>
        <taxon>Papilioninae</taxon>
        <taxon>Iphiclides</taxon>
    </lineage>
</organism>
<dbReference type="EMBL" id="OW152827">
    <property type="protein sequence ID" value="CAH2044138.1"/>
    <property type="molecule type" value="Genomic_DNA"/>
</dbReference>
<feature type="domain" description="Kazal-like" evidence="2">
    <location>
        <begin position="157"/>
        <end position="216"/>
    </location>
</feature>
<keyword evidence="4" id="KW-1185">Reference proteome</keyword>
<dbReference type="CDD" id="cd00104">
    <property type="entry name" value="KAZAL_FS"/>
    <property type="match status" value="4"/>
</dbReference>
<dbReference type="PROSITE" id="PS51465">
    <property type="entry name" value="KAZAL_2"/>
    <property type="match status" value="4"/>
</dbReference>
<dbReference type="PROSITE" id="PS00282">
    <property type="entry name" value="KAZAL_1"/>
    <property type="match status" value="3"/>
</dbReference>
<reference evidence="3" key="1">
    <citation type="submission" date="2022-03" db="EMBL/GenBank/DDBJ databases">
        <authorList>
            <person name="Martin H S."/>
        </authorList>
    </citation>
    <scope>NUCLEOTIDE SEQUENCE</scope>
</reference>
<dbReference type="Pfam" id="PF07648">
    <property type="entry name" value="Kazal_2"/>
    <property type="match status" value="1"/>
</dbReference>
<accession>A0ABN8HZ53</accession>
<evidence type="ECO:0000259" key="2">
    <source>
        <dbReference type="PROSITE" id="PS51465"/>
    </source>
</evidence>
<evidence type="ECO:0000256" key="1">
    <source>
        <dbReference type="SAM" id="SignalP"/>
    </source>
</evidence>
<protein>
    <recommendedName>
        <fullName evidence="2">Kazal-like domain-containing protein</fullName>
    </recommendedName>
</protein>
<dbReference type="SUPFAM" id="SSF100895">
    <property type="entry name" value="Kazal-type serine protease inhibitors"/>
    <property type="match status" value="4"/>
</dbReference>
<dbReference type="Gene3D" id="3.30.60.30">
    <property type="match status" value="4"/>
</dbReference>
<dbReference type="Pfam" id="PF00050">
    <property type="entry name" value="Kazal_1"/>
    <property type="match status" value="3"/>
</dbReference>
<gene>
    <name evidence="3" type="ORF">IPOD504_LOCUS4598</name>
</gene>
<dbReference type="InterPro" id="IPR053265">
    <property type="entry name" value="Serpin"/>
</dbReference>
<sequence length="217" mass="23475">MYSLGVVLLVCAYFSVARALPPCVCTRERRPVCGSDGRTYNNRCLLDCARSTDPSIRMVSGGSCETRAPANCICTFEFNPVCGTDGETYPNQCSLSCRQAQQPGLAVRNKGPCGTGRQMDSCVCTRLLRPVCGTDGVTYPNPCMLNCARESNPDLQVLRAEPCDELKSETPKKQLCACARNLEPVCASNGVTYSNRCMMKCAGNQLTIKSFGSCDES</sequence>
<proteinExistence type="predicted"/>
<feature type="signal peptide" evidence="1">
    <location>
        <begin position="1"/>
        <end position="19"/>
    </location>
</feature>
<dbReference type="Proteomes" id="UP000837857">
    <property type="component" value="Chromosome 15"/>
</dbReference>
<dbReference type="InterPro" id="IPR036058">
    <property type="entry name" value="Kazal_dom_sf"/>
</dbReference>
<dbReference type="InterPro" id="IPR002350">
    <property type="entry name" value="Kazal_dom"/>
</dbReference>
<feature type="domain" description="Kazal-like" evidence="2">
    <location>
        <begin position="116"/>
        <end position="148"/>
    </location>
</feature>
<dbReference type="PANTHER" id="PTHR21131:SF0">
    <property type="entry name" value="GEO10195P1-RELATED"/>
    <property type="match status" value="1"/>
</dbReference>
<evidence type="ECO:0000313" key="4">
    <source>
        <dbReference type="Proteomes" id="UP000837857"/>
    </source>
</evidence>
<feature type="domain" description="Kazal-like" evidence="2">
    <location>
        <begin position="17"/>
        <end position="53"/>
    </location>
</feature>